<dbReference type="NCBIfam" id="TIGR01891">
    <property type="entry name" value="amidohydrolases"/>
    <property type="match status" value="1"/>
</dbReference>
<dbReference type="Pfam" id="PF07687">
    <property type="entry name" value="M20_dimer"/>
    <property type="match status" value="1"/>
</dbReference>
<dbReference type="Gene3D" id="3.40.630.10">
    <property type="entry name" value="Zn peptidases"/>
    <property type="match status" value="1"/>
</dbReference>
<gene>
    <name evidence="4" type="ORF">FJV41_16960</name>
</gene>
<dbReference type="InterPro" id="IPR011650">
    <property type="entry name" value="Peptidase_M20_dimer"/>
</dbReference>
<dbReference type="EMBL" id="VIFM01000059">
    <property type="protein sequence ID" value="TQF14755.1"/>
    <property type="molecule type" value="Genomic_DNA"/>
</dbReference>
<dbReference type="SUPFAM" id="SSF53187">
    <property type="entry name" value="Zn-dependent exopeptidases"/>
    <property type="match status" value="1"/>
</dbReference>
<protein>
    <submittedName>
        <fullName evidence="4">Amidohydrolase</fullName>
    </submittedName>
</protein>
<dbReference type="Pfam" id="PF01546">
    <property type="entry name" value="Peptidase_M20"/>
    <property type="match status" value="1"/>
</dbReference>
<dbReference type="FunFam" id="3.30.70.360:FF:000001">
    <property type="entry name" value="N-acetyldiaminopimelate deacetylase"/>
    <property type="match status" value="1"/>
</dbReference>
<keyword evidence="5" id="KW-1185">Reference proteome</keyword>
<dbReference type="Proteomes" id="UP000315369">
    <property type="component" value="Unassembled WGS sequence"/>
</dbReference>
<feature type="domain" description="Peptidase M20 dimerisation" evidence="3">
    <location>
        <begin position="269"/>
        <end position="364"/>
    </location>
</feature>
<feature type="region of interest" description="Disordered" evidence="2">
    <location>
        <begin position="1"/>
        <end position="25"/>
    </location>
</feature>
<dbReference type="AlphaFoldDB" id="A0A540X0F5"/>
<feature type="region of interest" description="Disordered" evidence="2">
    <location>
        <begin position="365"/>
        <end position="387"/>
    </location>
</feature>
<proteinExistence type="predicted"/>
<dbReference type="GO" id="GO:0019877">
    <property type="term" value="P:diaminopimelate biosynthetic process"/>
    <property type="evidence" value="ECO:0007669"/>
    <property type="project" value="UniProtKB-ARBA"/>
</dbReference>
<dbReference type="InterPro" id="IPR017439">
    <property type="entry name" value="Amidohydrolase"/>
</dbReference>
<sequence>MSRGPAPHRCVQPDPRRAEPGAPRALLPPKASSCGVVARLSTRTGDLLVNRPSLLALLVVLLTAPVGRALAAQPSTVLGALDGLYPELDIFYRDLHQNPELSFQEEKTAAKLAERLRKLGFDVTTGVGGTGVVALLRNGPGPTVMLRTDLDGLPMEEKTGLPYASKVTVKNGEGQTVSVMHACGHDVHMTVWLGTATLLSKKKDQWRGTLMLVGQPAEEIGAGARKMLADGLFKRFPKPDFAVALHNTTAAPAGRVEYVSGYAMAHVDSVDITLYGKGGHGAYPHTTVDPIVMAARTVLALQSVVSREKHPLEPGVITVGSIQGGTKHNIIPDEVRLQLTVRSYKPEVRKALLDGIDRVAKAEALASGAPRPPKVEVTEGTPATYNDPALTRRLTDAVVRVLGEKNVGEAQPVMGGEDFSEYGRAGVPAVMLWLGAVEPQRFTQSRSGGEPLPSLHSSGFIPDRERTLRTGVTALTTSAMELLGKP</sequence>
<dbReference type="PANTHER" id="PTHR11014:SF63">
    <property type="entry name" value="METALLOPEPTIDASE, PUTATIVE (AFU_ORTHOLOGUE AFUA_6G09600)-RELATED"/>
    <property type="match status" value="1"/>
</dbReference>
<evidence type="ECO:0000313" key="4">
    <source>
        <dbReference type="EMBL" id="TQF14755.1"/>
    </source>
</evidence>
<dbReference type="GO" id="GO:0050118">
    <property type="term" value="F:N-acetyldiaminopimelate deacetylase activity"/>
    <property type="evidence" value="ECO:0007669"/>
    <property type="project" value="UniProtKB-ARBA"/>
</dbReference>
<dbReference type="PANTHER" id="PTHR11014">
    <property type="entry name" value="PEPTIDASE M20 FAMILY MEMBER"/>
    <property type="match status" value="1"/>
</dbReference>
<comment type="caution">
    <text evidence="4">The sequence shown here is derived from an EMBL/GenBank/DDBJ whole genome shotgun (WGS) entry which is preliminary data.</text>
</comment>
<organism evidence="4 5">
    <name type="scientific">Myxococcus llanfairpwllgwyngyllgogerychwyrndrobwllllantysiliogogogochensis</name>
    <dbReference type="NCBI Taxonomy" id="2590453"/>
    <lineage>
        <taxon>Bacteria</taxon>
        <taxon>Pseudomonadati</taxon>
        <taxon>Myxococcota</taxon>
        <taxon>Myxococcia</taxon>
        <taxon>Myxococcales</taxon>
        <taxon>Cystobacterineae</taxon>
        <taxon>Myxococcaceae</taxon>
        <taxon>Myxococcus</taxon>
    </lineage>
</organism>
<dbReference type="OrthoDB" id="9777385at2"/>
<reference evidence="4 5" key="1">
    <citation type="submission" date="2019-06" db="EMBL/GenBank/DDBJ databases">
        <authorList>
            <person name="Livingstone P."/>
            <person name="Whitworth D."/>
        </authorList>
    </citation>
    <scope>NUCLEOTIDE SEQUENCE [LARGE SCALE GENOMIC DNA]</scope>
    <source>
        <strain evidence="4 5">AM401</strain>
    </source>
</reference>
<evidence type="ECO:0000313" key="5">
    <source>
        <dbReference type="Proteomes" id="UP000315369"/>
    </source>
</evidence>
<dbReference type="InterPro" id="IPR002933">
    <property type="entry name" value="Peptidase_M20"/>
</dbReference>
<name>A0A540X0F5_9BACT</name>
<keyword evidence="1 4" id="KW-0378">Hydrolase</keyword>
<evidence type="ECO:0000256" key="2">
    <source>
        <dbReference type="SAM" id="MobiDB-lite"/>
    </source>
</evidence>
<dbReference type="SUPFAM" id="SSF55031">
    <property type="entry name" value="Bacterial exopeptidase dimerisation domain"/>
    <property type="match status" value="1"/>
</dbReference>
<dbReference type="InterPro" id="IPR036264">
    <property type="entry name" value="Bact_exopeptidase_dim_dom"/>
</dbReference>
<evidence type="ECO:0000259" key="3">
    <source>
        <dbReference type="Pfam" id="PF07687"/>
    </source>
</evidence>
<dbReference type="Gene3D" id="3.30.70.360">
    <property type="match status" value="1"/>
</dbReference>
<accession>A0A540X0F5</accession>
<evidence type="ECO:0000256" key="1">
    <source>
        <dbReference type="ARBA" id="ARBA00022801"/>
    </source>
</evidence>
<feature type="region of interest" description="Disordered" evidence="2">
    <location>
        <begin position="442"/>
        <end position="461"/>
    </location>
</feature>